<evidence type="ECO:0000259" key="15">
    <source>
        <dbReference type="PROSITE" id="PS51858"/>
    </source>
</evidence>
<evidence type="ECO:0000256" key="3">
    <source>
        <dbReference type="ARBA" id="ARBA00008140"/>
    </source>
</evidence>
<feature type="transmembrane region" description="Helical" evidence="14">
    <location>
        <begin position="181"/>
        <end position="201"/>
    </location>
</feature>
<dbReference type="GO" id="GO:0005886">
    <property type="term" value="C:plasma membrane"/>
    <property type="evidence" value="ECO:0007669"/>
    <property type="project" value="UniProtKB-SubCell"/>
</dbReference>
<organism evidence="16 17">
    <name type="scientific">Plasmodium falciparum MaliPS096_E11</name>
    <dbReference type="NCBI Taxonomy" id="1036727"/>
    <lineage>
        <taxon>Eukaryota</taxon>
        <taxon>Sar</taxon>
        <taxon>Alveolata</taxon>
        <taxon>Apicomplexa</taxon>
        <taxon>Aconoidasida</taxon>
        <taxon>Haemosporida</taxon>
        <taxon>Plasmodiidae</taxon>
        <taxon>Plasmodium</taxon>
        <taxon>Plasmodium (Laverania)</taxon>
    </lineage>
</organism>
<keyword evidence="5" id="KW-0645">Protease</keyword>
<reference evidence="16 17" key="1">
    <citation type="submission" date="2013-02" db="EMBL/GenBank/DDBJ databases">
        <title>The Genome Annotation of Plasmodium falciparum MaliPS096_E11.</title>
        <authorList>
            <consortium name="The Broad Institute Genome Sequencing Platform"/>
            <consortium name="The Broad Institute Genome Sequencing Center for Infectious Disease"/>
            <person name="Neafsey D."/>
            <person name="Hoffman S."/>
            <person name="Volkman S."/>
            <person name="Rosenthal P."/>
            <person name="Walker B."/>
            <person name="Young S.K."/>
            <person name="Zeng Q."/>
            <person name="Gargeya S."/>
            <person name="Fitzgerald M."/>
            <person name="Haas B."/>
            <person name="Abouelleil A."/>
            <person name="Allen A.W."/>
            <person name="Alvarado L."/>
            <person name="Arachchi H.M."/>
            <person name="Berlin A.M."/>
            <person name="Chapman S.B."/>
            <person name="Gainer-Dewar J."/>
            <person name="Goldberg J."/>
            <person name="Griggs A."/>
            <person name="Gujja S."/>
            <person name="Hansen M."/>
            <person name="Howarth C."/>
            <person name="Imamovic A."/>
            <person name="Ireland A."/>
            <person name="Larimer J."/>
            <person name="McCowan C."/>
            <person name="Murphy C."/>
            <person name="Pearson M."/>
            <person name="Poon T.W."/>
            <person name="Priest M."/>
            <person name="Roberts A."/>
            <person name="Saif S."/>
            <person name="Shea T."/>
            <person name="Sisk P."/>
            <person name="Sykes S."/>
            <person name="Wortman J."/>
            <person name="Nusbaum C."/>
            <person name="Birren B."/>
        </authorList>
    </citation>
    <scope>NUCLEOTIDE SEQUENCE [LARGE SCALE GENOMIC DNA]</scope>
    <source>
        <strain evidence="16 17">MaliPS096_E11</strain>
    </source>
</reference>
<comment type="similarity">
    <text evidence="3">Belongs to the DeSI family.</text>
</comment>
<proteinExistence type="inferred from homology"/>
<reference evidence="16 17" key="2">
    <citation type="submission" date="2013-02" db="EMBL/GenBank/DDBJ databases">
        <title>The Genome Sequence of Plasmodium falciparum MaliPS096_E11.</title>
        <authorList>
            <consortium name="The Broad Institute Genome Sequencing Platform"/>
            <consortium name="The Broad Institute Genome Sequencing Center for Infectious Disease"/>
            <person name="Neafsey D."/>
            <person name="Cheeseman I."/>
            <person name="Volkman S."/>
            <person name="Adams J."/>
            <person name="Walker B."/>
            <person name="Young S.K."/>
            <person name="Zeng Q."/>
            <person name="Gargeya S."/>
            <person name="Fitzgerald M."/>
            <person name="Haas B."/>
            <person name="Abouelleil A."/>
            <person name="Alvarado L."/>
            <person name="Arachchi H.M."/>
            <person name="Berlin A.M."/>
            <person name="Chapman S.B."/>
            <person name="Dewar J."/>
            <person name="Goldberg J."/>
            <person name="Griggs A."/>
            <person name="Gujja S."/>
            <person name="Hansen M."/>
            <person name="Howarth C."/>
            <person name="Imamovic A."/>
            <person name="Larimer J."/>
            <person name="McCowan C."/>
            <person name="Murphy C."/>
            <person name="Neiman D."/>
            <person name="Pearson M."/>
            <person name="Priest M."/>
            <person name="Roberts A."/>
            <person name="Saif S."/>
            <person name="Shea T."/>
            <person name="Sisk P."/>
            <person name="Sykes S."/>
            <person name="Wortman J."/>
            <person name="Nusbaum C."/>
            <person name="Birren B."/>
        </authorList>
    </citation>
    <scope>NUCLEOTIDE SEQUENCE [LARGE SCALE GENOMIC DNA]</scope>
    <source>
        <strain evidence="16 17">MaliPS096_E11</strain>
    </source>
</reference>
<dbReference type="GO" id="GO:0005789">
    <property type="term" value="C:endoplasmic reticulum membrane"/>
    <property type="evidence" value="ECO:0007669"/>
    <property type="project" value="UniProtKB-SubCell"/>
</dbReference>
<dbReference type="EMBL" id="KI925546">
    <property type="protein sequence ID" value="ETW49249.1"/>
    <property type="molecule type" value="Genomic_DNA"/>
</dbReference>
<comment type="similarity">
    <text evidence="11">Belongs to the TMEM147 family.</text>
</comment>
<evidence type="ECO:0000256" key="9">
    <source>
        <dbReference type="ARBA" id="ARBA00022989"/>
    </source>
</evidence>
<evidence type="ECO:0000256" key="7">
    <source>
        <dbReference type="ARBA" id="ARBA00022801"/>
    </source>
</evidence>
<evidence type="ECO:0000256" key="14">
    <source>
        <dbReference type="SAM" id="Phobius"/>
    </source>
</evidence>
<dbReference type="Proteomes" id="UP000030699">
    <property type="component" value="Unassembled WGS sequence"/>
</dbReference>
<feature type="domain" description="PPPDE" evidence="15">
    <location>
        <begin position="1"/>
        <end position="118"/>
    </location>
</feature>
<dbReference type="PANTHER" id="PTHR12869:SF0">
    <property type="entry name" value="BOS COMPLEX SUBUNIT TMEM147"/>
    <property type="match status" value="1"/>
</dbReference>
<feature type="transmembrane region" description="Helical" evidence="14">
    <location>
        <begin position="243"/>
        <end position="262"/>
    </location>
</feature>
<keyword evidence="6 14" id="KW-0812">Transmembrane</keyword>
<feature type="transmembrane region" description="Helical" evidence="14">
    <location>
        <begin position="139"/>
        <end position="160"/>
    </location>
</feature>
<evidence type="ECO:0000256" key="13">
    <source>
        <dbReference type="ARBA" id="ARBA00034899"/>
    </source>
</evidence>
<dbReference type="InterPro" id="IPR042266">
    <property type="entry name" value="PPPDE_sf"/>
</dbReference>
<evidence type="ECO:0000256" key="6">
    <source>
        <dbReference type="ARBA" id="ARBA00022692"/>
    </source>
</evidence>
<keyword evidence="9 14" id="KW-1133">Transmembrane helix</keyword>
<dbReference type="AlphaFoldDB" id="A0A024WPU4"/>
<feature type="transmembrane region" description="Helical" evidence="14">
    <location>
        <begin position="207"/>
        <end position="231"/>
    </location>
</feature>
<feature type="transmembrane region" description="Helical" evidence="14">
    <location>
        <begin position="107"/>
        <end position="133"/>
    </location>
</feature>
<evidence type="ECO:0000256" key="4">
    <source>
        <dbReference type="ARBA" id="ARBA00022475"/>
    </source>
</evidence>
<dbReference type="Pfam" id="PF05903">
    <property type="entry name" value="Peptidase_C97"/>
    <property type="match status" value="1"/>
</dbReference>
<comment type="subcellular location">
    <subcellularLocation>
        <location evidence="2">Cell membrane</location>
        <topology evidence="2">Multi-pass membrane protein</topology>
    </subcellularLocation>
    <subcellularLocation>
        <location evidence="1">Endoplasmic reticulum membrane</location>
        <topology evidence="1">Multi-pass membrane protein</topology>
    </subcellularLocation>
</comment>
<keyword evidence="10 14" id="KW-0472">Membrane</keyword>
<dbReference type="Pfam" id="PF09767">
    <property type="entry name" value="DUF2053"/>
    <property type="match status" value="1"/>
</dbReference>
<name>A0A024WPU4_PLAFA</name>
<evidence type="ECO:0000256" key="8">
    <source>
        <dbReference type="ARBA" id="ARBA00022824"/>
    </source>
</evidence>
<evidence type="ECO:0000256" key="10">
    <source>
        <dbReference type="ARBA" id="ARBA00023136"/>
    </source>
</evidence>
<evidence type="ECO:0000313" key="16">
    <source>
        <dbReference type="EMBL" id="ETW49249.1"/>
    </source>
</evidence>
<dbReference type="GO" id="GO:0006508">
    <property type="term" value="P:proteolysis"/>
    <property type="evidence" value="ECO:0007669"/>
    <property type="project" value="UniProtKB-KW"/>
</dbReference>
<evidence type="ECO:0000256" key="2">
    <source>
        <dbReference type="ARBA" id="ARBA00004651"/>
    </source>
</evidence>
<evidence type="ECO:0000313" key="17">
    <source>
        <dbReference type="Proteomes" id="UP000030699"/>
    </source>
</evidence>
<dbReference type="Gene3D" id="3.90.1720.30">
    <property type="entry name" value="PPPDE domains"/>
    <property type="match status" value="1"/>
</dbReference>
<evidence type="ECO:0000256" key="1">
    <source>
        <dbReference type="ARBA" id="ARBA00004477"/>
    </source>
</evidence>
<keyword evidence="8" id="KW-0256">Endoplasmic reticulum</keyword>
<dbReference type="PANTHER" id="PTHR12869">
    <property type="entry name" value="SMALL SEVEN TRANSMEMBRANE DOMAIN-CONTAINING PROTEIN"/>
    <property type="match status" value="1"/>
</dbReference>
<evidence type="ECO:0000256" key="5">
    <source>
        <dbReference type="ARBA" id="ARBA00022670"/>
    </source>
</evidence>
<dbReference type="OrthoDB" id="9993532at2759"/>
<keyword evidence="4" id="KW-1003">Cell membrane</keyword>
<feature type="transmembrane region" description="Helical" evidence="14">
    <location>
        <begin position="274"/>
        <end position="295"/>
    </location>
</feature>
<protein>
    <recommendedName>
        <fullName evidence="12">BOS complex subunit TMEM147</fullName>
    </recommendedName>
    <alternativeName>
        <fullName evidence="13">Transmembrane protein 147</fullName>
    </alternativeName>
</protein>
<keyword evidence="7" id="KW-0378">Hydrolase</keyword>
<accession>A0A024WPU4</accession>
<dbReference type="InterPro" id="IPR019164">
    <property type="entry name" value="TMEM147"/>
</dbReference>
<dbReference type="GO" id="GO:0008233">
    <property type="term" value="F:peptidase activity"/>
    <property type="evidence" value="ECO:0007669"/>
    <property type="project" value="UniProtKB-KW"/>
</dbReference>
<sequence length="332" mass="38806">MIQKNNEILKNIKTYRIHVNIYIYIFLLVFSKTPLTKEEVDLLVEVMKLQWIGDTYDILSRNCLNYADYFCNLLVKFVLLFHNLHEQVINILHINNISSKNVGATKLFFLVCFYYIISQILKLFALAFCSIGLFQSMNLFNIIFQESANIIDLAGIYYILSHKHTNSINLNERILSVGLSWGFYESLATNFFPFLIGGKSLEFSLKYIYRSISANTFLFSNLSKTCLLFMWMKNTSGKTKINAVNSLLVYFTFILPLVNRIILIKEESFRSDIFIQLLFEFALTFILSIITKFIFSSQLNVSHEHKNATYSDDEIYQVNKDLKKKDKKKKKN</sequence>
<evidence type="ECO:0000256" key="11">
    <source>
        <dbReference type="ARBA" id="ARBA00034739"/>
    </source>
</evidence>
<dbReference type="InterPro" id="IPR008580">
    <property type="entry name" value="PPPDE_dom"/>
</dbReference>
<evidence type="ECO:0000256" key="12">
    <source>
        <dbReference type="ARBA" id="ARBA00034846"/>
    </source>
</evidence>
<dbReference type="PROSITE" id="PS51858">
    <property type="entry name" value="PPPDE"/>
    <property type="match status" value="1"/>
</dbReference>
<gene>
    <name evidence="16" type="ORF">PFMALIP_02751</name>
</gene>